<accession>A0A7T5JQT0</accession>
<dbReference type="EMBL" id="CP073708">
    <property type="protein sequence ID" value="QUO43573.1"/>
    <property type="molecule type" value="Genomic_DNA"/>
</dbReference>
<dbReference type="Gene3D" id="2.60.40.10">
    <property type="entry name" value="Immunoglobulins"/>
    <property type="match status" value="1"/>
</dbReference>
<evidence type="ECO:0000313" key="2">
    <source>
        <dbReference type="EMBL" id="QQE76500.1"/>
    </source>
</evidence>
<gene>
    <name evidence="2" type="ORF">JD108_05210</name>
    <name evidence="3" type="ORF">KDJ56_04890</name>
</gene>
<dbReference type="Proteomes" id="UP000595847">
    <property type="component" value="Chromosome"/>
</dbReference>
<reference evidence="2 4" key="1">
    <citation type="submission" date="2020-12" db="EMBL/GenBank/DDBJ databases">
        <title>strain FJAT-54423T represents a novel species of the genus Brevibacillus.</title>
        <authorList>
            <person name="Tang R."/>
        </authorList>
    </citation>
    <scope>NUCLEOTIDE SEQUENCE [LARGE SCALE GENOMIC DNA]</scope>
    <source>
        <strain evidence="2 4">FJAT-54423</strain>
    </source>
</reference>
<evidence type="ECO:0000313" key="3">
    <source>
        <dbReference type="EMBL" id="QUO43573.1"/>
    </source>
</evidence>
<evidence type="ECO:0000313" key="5">
    <source>
        <dbReference type="Proteomes" id="UP000677234"/>
    </source>
</evidence>
<sequence>MEENHVAFISNPDFSGWASFQYTVTDDGITNNSPKPESATAQARFYVGDTEAPVTTLFGDNPAYILKGQTYSETGFMADDNEDGDLTGEVSVDGSVNHDRLGDYVLRYNVSDSSGNAATE</sequence>
<dbReference type="Proteomes" id="UP000677234">
    <property type="component" value="Chromosome"/>
</dbReference>
<reference evidence="3" key="2">
    <citation type="submission" date="2021-04" db="EMBL/GenBank/DDBJ databases">
        <title>Brevibacillus composti FJAT-54423, complete genome.</title>
        <authorList>
            <person name="Tang R."/>
        </authorList>
    </citation>
    <scope>NUCLEOTIDE SEQUENCE</scope>
    <source>
        <strain evidence="3">FJAT-54424</strain>
    </source>
</reference>
<protein>
    <submittedName>
        <fullName evidence="2">DUF5011 domain-containing protein</fullName>
    </submittedName>
</protein>
<dbReference type="EMBL" id="CP066308">
    <property type="protein sequence ID" value="QQE76500.1"/>
    <property type="molecule type" value="Genomic_DNA"/>
</dbReference>
<evidence type="ECO:0000259" key="1">
    <source>
        <dbReference type="Pfam" id="PF16403"/>
    </source>
</evidence>
<name>A0A7T5JQT0_9BACL</name>
<dbReference type="InterPro" id="IPR013783">
    <property type="entry name" value="Ig-like_fold"/>
</dbReference>
<proteinExistence type="predicted"/>
<feature type="domain" description="Pesticidal crystal protein Cry22Aa Ig-like" evidence="1">
    <location>
        <begin position="56"/>
        <end position="119"/>
    </location>
</feature>
<dbReference type="KEGG" id="bcop:JD108_05210"/>
<dbReference type="Pfam" id="PF16403">
    <property type="entry name" value="Bact_surface_Ig-like"/>
    <property type="match status" value="1"/>
</dbReference>
<dbReference type="AlphaFoldDB" id="A0A7T5JQT0"/>
<organism evidence="2 4">
    <name type="scientific">Brevibacillus composti</name>
    <dbReference type="NCBI Taxonomy" id="2796470"/>
    <lineage>
        <taxon>Bacteria</taxon>
        <taxon>Bacillati</taxon>
        <taxon>Bacillota</taxon>
        <taxon>Bacilli</taxon>
        <taxon>Bacillales</taxon>
        <taxon>Paenibacillaceae</taxon>
        <taxon>Brevibacillus</taxon>
    </lineage>
</organism>
<keyword evidence="5" id="KW-1185">Reference proteome</keyword>
<dbReference type="InterPro" id="IPR032179">
    <property type="entry name" value="Cry22Aa_Ig-like"/>
</dbReference>
<evidence type="ECO:0000313" key="4">
    <source>
        <dbReference type="Proteomes" id="UP000595847"/>
    </source>
</evidence>